<evidence type="ECO:0000313" key="3">
    <source>
        <dbReference type="Proteomes" id="UP001205843"/>
    </source>
</evidence>
<evidence type="ECO:0000313" key="2">
    <source>
        <dbReference type="EMBL" id="MCP1676862.1"/>
    </source>
</evidence>
<proteinExistence type="predicted"/>
<evidence type="ECO:0000256" key="1">
    <source>
        <dbReference type="SAM" id="Phobius"/>
    </source>
</evidence>
<keyword evidence="1" id="KW-0472">Membrane</keyword>
<dbReference type="EMBL" id="JALJXV010000011">
    <property type="protein sequence ID" value="MCP1676862.1"/>
    <property type="molecule type" value="Genomic_DNA"/>
</dbReference>
<name>A0AAE3G7J2_9GAMM</name>
<feature type="transmembrane region" description="Helical" evidence="1">
    <location>
        <begin position="59"/>
        <end position="81"/>
    </location>
</feature>
<dbReference type="Proteomes" id="UP001205843">
    <property type="component" value="Unassembled WGS sequence"/>
</dbReference>
<gene>
    <name evidence="2" type="ORF">J2T57_004035</name>
</gene>
<accession>A0AAE3G7J2</accession>
<comment type="caution">
    <text evidence="2">The sequence shown here is derived from an EMBL/GenBank/DDBJ whole genome shotgun (WGS) entry which is preliminary data.</text>
</comment>
<sequence>MEALIVILFLATMTMGVLTYRQSHRRGRWIPAWGITHGLIGISAVSLLIYRAFTGPENLWFNSAAFLFLLAVIGGGFAFLVRRRDESPILPVILLHAGVAGIAFLVLLGGL</sequence>
<dbReference type="RefSeq" id="WP_253484132.1">
    <property type="nucleotide sequence ID" value="NZ_JALJXV010000011.1"/>
</dbReference>
<feature type="transmembrane region" description="Helical" evidence="1">
    <location>
        <begin position="88"/>
        <end position="108"/>
    </location>
</feature>
<keyword evidence="3" id="KW-1185">Reference proteome</keyword>
<keyword evidence="1" id="KW-0812">Transmembrane</keyword>
<feature type="transmembrane region" description="Helical" evidence="1">
    <location>
        <begin position="30"/>
        <end position="53"/>
    </location>
</feature>
<dbReference type="AlphaFoldDB" id="A0AAE3G7J2"/>
<feature type="transmembrane region" description="Helical" evidence="1">
    <location>
        <begin position="6"/>
        <end position="23"/>
    </location>
</feature>
<protein>
    <submittedName>
        <fullName evidence="2">Amino acid transporter</fullName>
    </submittedName>
</protein>
<organism evidence="2 3">
    <name type="scientific">Natronocella acetinitrilica</name>
    <dbReference type="NCBI Taxonomy" id="414046"/>
    <lineage>
        <taxon>Bacteria</taxon>
        <taxon>Pseudomonadati</taxon>
        <taxon>Pseudomonadota</taxon>
        <taxon>Gammaproteobacteria</taxon>
        <taxon>Chromatiales</taxon>
        <taxon>Ectothiorhodospiraceae</taxon>
        <taxon>Natronocella</taxon>
    </lineage>
</organism>
<reference evidence="2" key="1">
    <citation type="submission" date="2022-03" db="EMBL/GenBank/DDBJ databases">
        <title>Genomic Encyclopedia of Type Strains, Phase III (KMG-III): the genomes of soil and plant-associated and newly described type strains.</title>
        <authorList>
            <person name="Whitman W."/>
        </authorList>
    </citation>
    <scope>NUCLEOTIDE SEQUENCE</scope>
    <source>
        <strain evidence="2">ANL 6-2</strain>
    </source>
</reference>
<keyword evidence="1" id="KW-1133">Transmembrane helix</keyword>